<protein>
    <recommendedName>
        <fullName evidence="1">eCIS core domain-containing protein</fullName>
    </recommendedName>
</protein>
<name>M0A183_9EURY</name>
<dbReference type="Proteomes" id="UP000011519">
    <property type="component" value="Unassembled WGS sequence"/>
</dbReference>
<dbReference type="STRING" id="1227493.C483_08013"/>
<dbReference type="Pfam" id="PF13699">
    <property type="entry name" value="eCIS_core"/>
    <property type="match status" value="1"/>
</dbReference>
<dbReference type="RefSeq" id="WP_006652819.1">
    <property type="nucleotide sequence ID" value="NZ_AOIM01000020.1"/>
</dbReference>
<accession>M0A183</accession>
<evidence type="ECO:0000259" key="1">
    <source>
        <dbReference type="Pfam" id="PF13699"/>
    </source>
</evidence>
<proteinExistence type="predicted"/>
<feature type="domain" description="eCIS core" evidence="1">
    <location>
        <begin position="45"/>
        <end position="114"/>
    </location>
</feature>
<keyword evidence="3" id="KW-1185">Reference proteome</keyword>
<comment type="caution">
    <text evidence="2">The sequence shown here is derived from an EMBL/GenBank/DDBJ whole genome shotgun (WGS) entry which is preliminary data.</text>
</comment>
<gene>
    <name evidence="2" type="ORF">C483_08013</name>
</gene>
<dbReference type="AlphaFoldDB" id="M0A183"/>
<sequence length="296" mass="31272">MDSHVYEFVPLKTETTHRTLEGTNTTQDEVPDTVLDVLGEGGRSLEQPIQRALEERMDADFSNVRVHTGAKAAEAADAIDAKAFTCGNDIVFNSGEYDTESLEGQHLLAHELVHEAAVQALSGEEPLTVNRMGTDVHIQRTALGKLNPFSNSEEDEAGDLVVDEVKAEPEALAEEVRQIKVNQAKLFNQVNSKRGMVDTVGEAAGAGVVGGTAGLVVGAATANPVLGALVGGAVSDVGKTLYGKLWGTGRDAVANASVPEVNLERLGGVKQSIEDLIDEKLRQRSSGADTNGYPGE</sequence>
<evidence type="ECO:0000313" key="3">
    <source>
        <dbReference type="Proteomes" id="UP000011519"/>
    </source>
</evidence>
<reference evidence="2 3" key="1">
    <citation type="journal article" date="2014" name="PLoS Genet.">
        <title>Phylogenetically driven sequencing of extremely halophilic archaea reveals strategies for static and dynamic osmo-response.</title>
        <authorList>
            <person name="Becker E.A."/>
            <person name="Seitzer P.M."/>
            <person name="Tritt A."/>
            <person name="Larsen D."/>
            <person name="Krusor M."/>
            <person name="Yao A.I."/>
            <person name="Wu D."/>
            <person name="Madern D."/>
            <person name="Eisen J.A."/>
            <person name="Darling A.E."/>
            <person name="Facciotti M.T."/>
        </authorList>
    </citation>
    <scope>NUCLEOTIDE SEQUENCE [LARGE SCALE GENOMIC DNA]</scope>
    <source>
        <strain evidence="2 3">JCM 10989</strain>
    </source>
</reference>
<organism evidence="2 3">
    <name type="scientific">Natrialba hulunbeirensis JCM 10989</name>
    <dbReference type="NCBI Taxonomy" id="1227493"/>
    <lineage>
        <taxon>Archaea</taxon>
        <taxon>Methanobacteriati</taxon>
        <taxon>Methanobacteriota</taxon>
        <taxon>Stenosarchaea group</taxon>
        <taxon>Halobacteria</taxon>
        <taxon>Halobacteriales</taxon>
        <taxon>Natrialbaceae</taxon>
        <taxon>Natrialba</taxon>
    </lineage>
</organism>
<dbReference type="InterPro" id="IPR025295">
    <property type="entry name" value="eCIS_core_dom"/>
</dbReference>
<dbReference type="PATRIC" id="fig|1227493.4.peg.1589"/>
<evidence type="ECO:0000313" key="2">
    <source>
        <dbReference type="EMBL" id="ELY92384.1"/>
    </source>
</evidence>
<dbReference type="EMBL" id="AOIM01000020">
    <property type="protein sequence ID" value="ELY92384.1"/>
    <property type="molecule type" value="Genomic_DNA"/>
</dbReference>